<evidence type="ECO:0000256" key="1">
    <source>
        <dbReference type="ARBA" id="ARBA00001933"/>
    </source>
</evidence>
<dbReference type="EC" id="4.1.1.20" evidence="4"/>
<comment type="caution">
    <text evidence="4">The sequence shown here is derived from an EMBL/GenBank/DDBJ whole genome shotgun (WGS) entry which is preliminary data.</text>
</comment>
<dbReference type="EMBL" id="LWAE01000001">
    <property type="protein sequence ID" value="KZL93684.1"/>
    <property type="molecule type" value="Genomic_DNA"/>
</dbReference>
<organism evidence="4 5">
    <name type="scientific">Clostridium magnum DSM 2767</name>
    <dbReference type="NCBI Taxonomy" id="1121326"/>
    <lineage>
        <taxon>Bacteria</taxon>
        <taxon>Bacillati</taxon>
        <taxon>Bacillota</taxon>
        <taxon>Clostridia</taxon>
        <taxon>Eubacteriales</taxon>
        <taxon>Clostridiaceae</taxon>
        <taxon>Clostridium</taxon>
    </lineage>
</organism>
<dbReference type="GO" id="GO:0008836">
    <property type="term" value="F:diaminopimelate decarboxylase activity"/>
    <property type="evidence" value="ECO:0007669"/>
    <property type="project" value="UniProtKB-EC"/>
</dbReference>
<proteinExistence type="predicted"/>
<evidence type="ECO:0000313" key="4">
    <source>
        <dbReference type="EMBL" id="KZL93684.1"/>
    </source>
</evidence>
<gene>
    <name evidence="4" type="primary">lysA_2</name>
    <name evidence="4" type="ORF">CLMAG_07350</name>
</gene>
<dbReference type="InterPro" id="IPR009006">
    <property type="entry name" value="Ala_racemase/Decarboxylase_C"/>
</dbReference>
<dbReference type="STRING" id="1121326.CLMAG_07350"/>
<dbReference type="Pfam" id="PF02784">
    <property type="entry name" value="Orn_Arg_deC_N"/>
    <property type="match status" value="1"/>
</dbReference>
<comment type="cofactor">
    <cofactor evidence="1">
        <name>pyridoxal 5'-phosphate</name>
        <dbReference type="ChEBI" id="CHEBI:597326"/>
    </cofactor>
</comment>
<accession>A0A162UA01</accession>
<dbReference type="OrthoDB" id="9802241at2"/>
<dbReference type="GO" id="GO:0009089">
    <property type="term" value="P:lysine biosynthetic process via diaminopimelate"/>
    <property type="evidence" value="ECO:0007669"/>
    <property type="project" value="TreeGrafter"/>
</dbReference>
<evidence type="ECO:0000256" key="2">
    <source>
        <dbReference type="ARBA" id="ARBA00022898"/>
    </source>
</evidence>
<dbReference type="Proteomes" id="UP000076603">
    <property type="component" value="Unassembled WGS sequence"/>
</dbReference>
<feature type="domain" description="Orn/DAP/Arg decarboxylase 2 N-terminal" evidence="3">
    <location>
        <begin position="10"/>
        <end position="172"/>
    </location>
</feature>
<dbReference type="SUPFAM" id="SSF50621">
    <property type="entry name" value="Alanine racemase C-terminal domain-like"/>
    <property type="match status" value="1"/>
</dbReference>
<sequence length="302" mass="34173">MLLNTLNEGSIVNVDNFQDLEIIKRNIKFLKKEKCNIGIHVNFDLEKICPGETISGSDVSRFGICVENGDFERSLTLLKKLGLKVHGLHMHYSTKTRSIAVFKALAKKAVDLILQYKMADSLTFIDIGGGFWGGKQLPCKPTMKDYSKVICDQLKNAVSPDKVQLILEPGVSIHVTAIDYLYRVINVRVIRDTTIVTVDGSLLHNSPYMTTKQFAFSTNCNSALKIPKQIICGSTCIEKDRLLYLQNYNEFQNGDLITFHYAGKYTICKNNCFINCPPRIYIKDNDKYCCVRDMSLDLMSQI</sequence>
<protein>
    <submittedName>
        <fullName evidence="4">Diaminopimelate decarboxylase</fullName>
        <ecNumber evidence="4">4.1.1.20</ecNumber>
    </submittedName>
</protein>
<dbReference type="InterPro" id="IPR029066">
    <property type="entry name" value="PLP-binding_barrel"/>
</dbReference>
<evidence type="ECO:0000313" key="5">
    <source>
        <dbReference type="Proteomes" id="UP000076603"/>
    </source>
</evidence>
<dbReference type="AlphaFoldDB" id="A0A162UA01"/>
<dbReference type="PANTHER" id="PTHR43727:SF3">
    <property type="entry name" value="GROUP IV DECARBOXYLASE"/>
    <property type="match status" value="1"/>
</dbReference>
<keyword evidence="4" id="KW-0456">Lyase</keyword>
<reference evidence="4 5" key="1">
    <citation type="submission" date="2016-04" db="EMBL/GenBank/DDBJ databases">
        <title>Genome sequence of Clostridium magnum DSM 2767.</title>
        <authorList>
            <person name="Poehlein A."/>
            <person name="Uhlig R."/>
            <person name="Fischer R."/>
            <person name="Bahl H."/>
            <person name="Daniel R."/>
        </authorList>
    </citation>
    <scope>NUCLEOTIDE SEQUENCE [LARGE SCALE GENOMIC DNA]</scope>
    <source>
        <strain evidence="4 5">DSM 2767</strain>
    </source>
</reference>
<dbReference type="PANTHER" id="PTHR43727">
    <property type="entry name" value="DIAMINOPIMELATE DECARBOXYLASE"/>
    <property type="match status" value="1"/>
</dbReference>
<dbReference type="InterPro" id="IPR022644">
    <property type="entry name" value="De-COase2_N"/>
</dbReference>
<keyword evidence="5" id="KW-1185">Reference proteome</keyword>
<dbReference type="PATRIC" id="fig|1121326.3.peg.690"/>
<dbReference type="Gene3D" id="3.20.20.10">
    <property type="entry name" value="Alanine racemase"/>
    <property type="match status" value="1"/>
</dbReference>
<dbReference type="SUPFAM" id="SSF51419">
    <property type="entry name" value="PLP-binding barrel"/>
    <property type="match status" value="1"/>
</dbReference>
<name>A0A162UA01_9CLOT</name>
<evidence type="ECO:0000259" key="3">
    <source>
        <dbReference type="Pfam" id="PF02784"/>
    </source>
</evidence>
<dbReference type="Gene3D" id="2.40.37.10">
    <property type="entry name" value="Lyase, Ornithine Decarboxylase, Chain A, domain 1"/>
    <property type="match status" value="1"/>
</dbReference>
<keyword evidence="2" id="KW-0663">Pyridoxal phosphate</keyword>